<dbReference type="EMBL" id="MF101418">
    <property type="protein sequence ID" value="ARW61416.1"/>
    <property type="molecule type" value="Genomic_DNA"/>
</dbReference>
<protein>
    <recommendedName>
        <fullName evidence="2">Ycf80</fullName>
    </recommendedName>
</protein>
<keyword evidence="1" id="KW-0150">Chloroplast</keyword>
<accession>A0A1Z1M5Y4</accession>
<dbReference type="RefSeq" id="YP_009392854.1">
    <property type="nucleotide sequence ID" value="NC_035265.1"/>
</dbReference>
<dbReference type="AlphaFoldDB" id="A0A1Z1M5Y4"/>
<organism evidence="1">
    <name type="scientific">Caloglossa intermedia</name>
    <dbReference type="NCBI Taxonomy" id="100879"/>
    <lineage>
        <taxon>Eukaryota</taxon>
        <taxon>Rhodophyta</taxon>
        <taxon>Florideophyceae</taxon>
        <taxon>Rhodymeniophycidae</taxon>
        <taxon>Ceramiales</taxon>
        <taxon>Delesseriaceae</taxon>
        <taxon>Caloglossa</taxon>
    </lineage>
</organism>
<dbReference type="GeneID" id="33354457"/>
<name>A0A1Z1M5Y4_9FLOR</name>
<sequence length="439" mass="52543">MILFHSIWENYCRYFNDLSSELFKSNYSCQTRIFKSINLKKNKSILISKWNTYKRLSSKYQLKNNLGYQFISRNFWDKFINRYWQETLFVSVNNIYSDYYINQLKSSGLLIHKGNQQKKFLLNFGRDLIKGKIQVSLYKSKMNLSAVNKNSDQYIKYIWRKGVNWYIYNLYSRHLYAKNCLLKKKNIFTAHNLEAKTLPLFVVTNKNNQIVIAESPGQVSVNNFLPIFFKNFYNTFVSKKHNVGLLFINPKDALEYKSYSASKYLSLDNNPLKLFVGQLSLYYKLLYSSAYSAEFRLIPDLKEVSNLIYKYQYYNNIRFDQFQKHGKDYFQGQPVYIIKPVFVKNLYTKRKSRLNYFYTLNYDNNSARCQAIFLNYKTALHAWNKFRQDHPYYKISAQPNICVSNLEYFIKSQTLQNKIVDYILVPSPETYNFIYSKKI</sequence>
<reference evidence="1" key="1">
    <citation type="journal article" date="2017" name="J. Phycol.">
        <title>Analysis of chloroplast genomes and a supermatrix inform reclassification of the Rhodomelaceae (Rhodophyta).</title>
        <authorList>
            <person name="Diaz-Tapia P."/>
            <person name="Maggs C.A."/>
            <person name="West J.A."/>
            <person name="Verbruggen H."/>
        </authorList>
    </citation>
    <scope>NUCLEOTIDE SEQUENCE</scope>
    <source>
        <strain evidence="1">JW3535</strain>
    </source>
</reference>
<keyword evidence="1" id="KW-0934">Plastid</keyword>
<proteinExistence type="predicted"/>
<evidence type="ECO:0000313" key="1">
    <source>
        <dbReference type="EMBL" id="ARW61416.1"/>
    </source>
</evidence>
<evidence type="ECO:0008006" key="2">
    <source>
        <dbReference type="Google" id="ProtNLM"/>
    </source>
</evidence>
<geneLocation type="chloroplast" evidence="1"/>
<gene>
    <name evidence="1" type="primary">ycf80</name>
</gene>